<proteinExistence type="predicted"/>
<accession>A0A737C4I3</accession>
<comment type="caution">
    <text evidence="1">The sequence shown here is derived from an EMBL/GenBank/DDBJ whole genome shotgun (WGS) entry which is preliminary data.</text>
</comment>
<reference evidence="1" key="2">
    <citation type="submission" date="2018-07" db="EMBL/GenBank/DDBJ databases">
        <authorList>
            <consortium name="NCBI Pathogen Detection Project"/>
        </authorList>
    </citation>
    <scope>NUCLEOTIDE SEQUENCE</scope>
    <source>
        <strain evidence="1">98-84</strain>
    </source>
</reference>
<name>A0A737C4I3_SALER</name>
<feature type="non-terminal residue" evidence="1">
    <location>
        <position position="1"/>
    </location>
</feature>
<dbReference type="EMBL" id="DAATDE010000028">
    <property type="protein sequence ID" value="HAE8121489.1"/>
    <property type="molecule type" value="Genomic_DNA"/>
</dbReference>
<protein>
    <submittedName>
        <fullName evidence="1">Uncharacterized protein</fullName>
    </submittedName>
</protein>
<reference evidence="1" key="1">
    <citation type="journal article" date="2018" name="Genome Biol.">
        <title>SKESA: strategic k-mer extension for scrupulous assemblies.</title>
        <authorList>
            <person name="Souvorov A."/>
            <person name="Agarwala R."/>
            <person name="Lipman D.J."/>
        </authorList>
    </citation>
    <scope>NUCLEOTIDE SEQUENCE</scope>
    <source>
        <strain evidence="1">98-84</strain>
    </source>
</reference>
<evidence type="ECO:0000313" key="1">
    <source>
        <dbReference type="EMBL" id="HAE8121489.1"/>
    </source>
</evidence>
<dbReference type="AlphaFoldDB" id="A0A737C4I3"/>
<sequence>FSLTGKLRAQYPEVILCHVCGVHHSSYKCWKNASLLQIKKQQRGAAVSKSSLINAM</sequence>
<gene>
    <name evidence="1" type="ORF">G4Q37_003584</name>
</gene>
<organism evidence="1">
    <name type="scientific">Salmonella enterica subsp. arizonae serovar 18:z4,z32:-</name>
    <dbReference type="NCBI Taxonomy" id="1967581"/>
    <lineage>
        <taxon>Bacteria</taxon>
        <taxon>Pseudomonadati</taxon>
        <taxon>Pseudomonadota</taxon>
        <taxon>Gammaproteobacteria</taxon>
        <taxon>Enterobacterales</taxon>
        <taxon>Enterobacteriaceae</taxon>
        <taxon>Salmonella</taxon>
    </lineage>
</organism>